<dbReference type="AlphaFoldDB" id="A0A8S0Z8Y5"/>
<name>A0A8S0Z8Y5_ARCPL</name>
<feature type="region of interest" description="Disordered" evidence="1">
    <location>
        <begin position="35"/>
        <end position="74"/>
    </location>
</feature>
<sequence length="234" mass="24579">MTGYNPGTNRQKTVRTASSLAKAFVLCTEGSMGVRQNPWTPTKRRGPIAAESSSPGPAVVSLPSLIGKPPQESRRVRAPAFTFGQKLEPPGLISKAGPGPATYNTEGMTAKAPNTYSMPPVLGEAKEGGKRAAPAFSITGRGRAVEAKGPLPGPGTYTTDKASTALNKRPPAYTIAPRRELRLPSAAVPGPGVYCPEKVCVNLPWAPAHTFGIRHSQYLGKTVHYPTPEAIAAN</sequence>
<accession>A0A8S0Z8Y5</accession>
<protein>
    <recommendedName>
        <fullName evidence="4">Outer dense fiber protein 3</fullName>
    </recommendedName>
</protein>
<evidence type="ECO:0000313" key="3">
    <source>
        <dbReference type="Proteomes" id="UP000494106"/>
    </source>
</evidence>
<dbReference type="EMBL" id="CADEBC010000346">
    <property type="protein sequence ID" value="CAB3228416.1"/>
    <property type="molecule type" value="Genomic_DNA"/>
</dbReference>
<evidence type="ECO:0000256" key="1">
    <source>
        <dbReference type="SAM" id="MobiDB-lite"/>
    </source>
</evidence>
<dbReference type="OrthoDB" id="406368at2759"/>
<keyword evidence="3" id="KW-1185">Reference proteome</keyword>
<comment type="caution">
    <text evidence="2">The sequence shown here is derived from an EMBL/GenBank/DDBJ whole genome shotgun (WGS) entry which is preliminary data.</text>
</comment>
<dbReference type="InterPro" id="IPR010736">
    <property type="entry name" value="SHIPPO-rpt"/>
</dbReference>
<dbReference type="PANTHER" id="PTHR21580">
    <property type="entry name" value="SHIPPO-1-RELATED"/>
    <property type="match status" value="1"/>
</dbReference>
<reference evidence="2 3" key="1">
    <citation type="submission" date="2020-04" db="EMBL/GenBank/DDBJ databases">
        <authorList>
            <person name="Wallbank WR R."/>
            <person name="Pardo Diaz C."/>
            <person name="Kozak K."/>
            <person name="Martin S."/>
            <person name="Jiggins C."/>
            <person name="Moest M."/>
            <person name="Warren A I."/>
            <person name="Byers J.R.P. K."/>
            <person name="Montejo-Kovacevich G."/>
            <person name="Yen C E."/>
        </authorList>
    </citation>
    <scope>NUCLEOTIDE SEQUENCE [LARGE SCALE GENOMIC DNA]</scope>
</reference>
<dbReference type="InterPro" id="IPR051291">
    <property type="entry name" value="CIMAP"/>
</dbReference>
<feature type="region of interest" description="Disordered" evidence="1">
    <location>
        <begin position="144"/>
        <end position="164"/>
    </location>
</feature>
<dbReference type="Proteomes" id="UP000494106">
    <property type="component" value="Unassembled WGS sequence"/>
</dbReference>
<dbReference type="Pfam" id="PF07004">
    <property type="entry name" value="SHIPPO-rpt"/>
    <property type="match status" value="2"/>
</dbReference>
<dbReference type="GO" id="GO:0005856">
    <property type="term" value="C:cytoskeleton"/>
    <property type="evidence" value="ECO:0007669"/>
    <property type="project" value="TreeGrafter"/>
</dbReference>
<proteinExistence type="predicted"/>
<evidence type="ECO:0000313" key="2">
    <source>
        <dbReference type="EMBL" id="CAB3228416.1"/>
    </source>
</evidence>
<dbReference type="PANTHER" id="PTHR21580:SF28">
    <property type="entry name" value="BOREALIN N-TERMINAL DOMAIN-CONTAINING PROTEIN-RELATED"/>
    <property type="match status" value="1"/>
</dbReference>
<gene>
    <name evidence="2" type="ORF">APLA_LOCUS3594</name>
</gene>
<evidence type="ECO:0008006" key="4">
    <source>
        <dbReference type="Google" id="ProtNLM"/>
    </source>
</evidence>
<organism evidence="2 3">
    <name type="scientific">Arctia plantaginis</name>
    <name type="common">Wood tiger moth</name>
    <name type="synonym">Phalaena plantaginis</name>
    <dbReference type="NCBI Taxonomy" id="874455"/>
    <lineage>
        <taxon>Eukaryota</taxon>
        <taxon>Metazoa</taxon>
        <taxon>Ecdysozoa</taxon>
        <taxon>Arthropoda</taxon>
        <taxon>Hexapoda</taxon>
        <taxon>Insecta</taxon>
        <taxon>Pterygota</taxon>
        <taxon>Neoptera</taxon>
        <taxon>Endopterygota</taxon>
        <taxon>Lepidoptera</taxon>
        <taxon>Glossata</taxon>
        <taxon>Ditrysia</taxon>
        <taxon>Noctuoidea</taxon>
        <taxon>Erebidae</taxon>
        <taxon>Arctiinae</taxon>
        <taxon>Arctia</taxon>
    </lineage>
</organism>